<name>A0A4Y7XAH1_9GAMM</name>
<dbReference type="PANTHER" id="PTHR46157">
    <property type="entry name" value="K(+) EFFLUX ANTIPORTER 3, CHLOROPLASTIC"/>
    <property type="match status" value="1"/>
</dbReference>
<comment type="subcellular location">
    <subcellularLocation>
        <location evidence="1">Endomembrane system</location>
        <topology evidence="1">Multi-pass membrane protein</topology>
    </subcellularLocation>
</comment>
<dbReference type="InterPro" id="IPR003148">
    <property type="entry name" value="RCK_N"/>
</dbReference>
<dbReference type="AlphaFoldDB" id="A0A4Y7XAH1"/>
<dbReference type="PROSITE" id="PS51201">
    <property type="entry name" value="RCK_N"/>
    <property type="match status" value="1"/>
</dbReference>
<dbReference type="GO" id="GO:0012505">
    <property type="term" value="C:endomembrane system"/>
    <property type="evidence" value="ECO:0007669"/>
    <property type="project" value="UniProtKB-SubCell"/>
</dbReference>
<dbReference type="GO" id="GO:0005886">
    <property type="term" value="C:plasma membrane"/>
    <property type="evidence" value="ECO:0007669"/>
    <property type="project" value="TreeGrafter"/>
</dbReference>
<keyword evidence="9" id="KW-0406">Ion transport</keyword>
<feature type="domain" description="RCK N-terminal" evidence="12">
    <location>
        <begin position="398"/>
        <end position="514"/>
    </location>
</feature>
<dbReference type="GO" id="GO:0006813">
    <property type="term" value="P:potassium ion transport"/>
    <property type="evidence" value="ECO:0007669"/>
    <property type="project" value="UniProtKB-KW"/>
</dbReference>
<sequence length="610" mass="68549">MPLLLQITIFLGAALLLVPLGKRLGLATVLGYLFTGILLGPYVLKVERDPESIMHLAEYGVIMLMFLIGLELRPQRLWELRRSIFVMGGLQVGVTATLLLTLIWLFLDLSFYASLVIGFGLALSSTAFVLQLLAEKQQLVSTHGRQAFAILLFQDMAVIPLLALLPLISGMNDTHHGIAHFAAIVAAFSGLFLFSRYVMRPFFRFIAKSDAAELLTAIALFIVLAVVQLMNLLDISTTLGAFLTGVLLADSEYRHELEASIQPFKGLLLGLFFMTVGMTVQLDLLREIPWIIIGGALGLMALKFLTLAIIAHLNGYRWSTSIRLGIALAQGGEFAFVLFNSASQYQIVERSIVEPLTLIVTLSMMLTPLAFFVLERWGEPIFKKRQVSPKYDQIPDNEHSVIIAGFGRIGQIVGRLLRMHNIEFTAIDKNINQVDFVRKFGNAVYYGDPKNPEILRAAGIAQARLLVLSMDEVEDCTQVAKYIKRAYPHIKILARARDRQHVYRLREAGVEHIWRETYLSALGMSYEALVSLGIDNKKAFDGIELFREHDESLLRHQQTIYKDEQQLIESSRAAMVELESLFDSDMRTARKMDMENRDVNIQHGPESKHQ</sequence>
<evidence type="ECO:0000256" key="10">
    <source>
        <dbReference type="ARBA" id="ARBA00023136"/>
    </source>
</evidence>
<comment type="similarity">
    <text evidence="2">Belongs to the monovalent cation:proton antiporter 2 (CPA2) transporter (TC 2.A.37) family.</text>
</comment>
<proteinExistence type="inferred from homology"/>
<evidence type="ECO:0000256" key="7">
    <source>
        <dbReference type="ARBA" id="ARBA00022958"/>
    </source>
</evidence>
<evidence type="ECO:0000256" key="3">
    <source>
        <dbReference type="ARBA" id="ARBA00022448"/>
    </source>
</evidence>
<dbReference type="InterPro" id="IPR038770">
    <property type="entry name" value="Na+/solute_symporter_sf"/>
</dbReference>
<dbReference type="STRING" id="1120977.GCA_000619845_01998"/>
<protein>
    <submittedName>
        <fullName evidence="13">Glutathione-regulated potassium-efflux system protein KefB</fullName>
    </submittedName>
</protein>
<dbReference type="NCBIfam" id="TIGR00932">
    <property type="entry name" value="2a37"/>
    <property type="match status" value="1"/>
</dbReference>
<dbReference type="OrthoDB" id="9781411at2"/>
<evidence type="ECO:0000256" key="5">
    <source>
        <dbReference type="ARBA" id="ARBA00022538"/>
    </source>
</evidence>
<keyword evidence="8 11" id="KW-1133">Transmembrane helix</keyword>
<evidence type="ECO:0000256" key="6">
    <source>
        <dbReference type="ARBA" id="ARBA00022692"/>
    </source>
</evidence>
<keyword evidence="4" id="KW-0050">Antiport</keyword>
<dbReference type="InterPro" id="IPR004771">
    <property type="entry name" value="K/H_exchanger"/>
</dbReference>
<feature type="transmembrane region" description="Helical" evidence="11">
    <location>
        <begin position="112"/>
        <end position="134"/>
    </location>
</feature>
<dbReference type="GO" id="GO:1902600">
    <property type="term" value="P:proton transmembrane transport"/>
    <property type="evidence" value="ECO:0007669"/>
    <property type="project" value="InterPro"/>
</dbReference>
<feature type="transmembrane region" description="Helical" evidence="11">
    <location>
        <begin position="322"/>
        <end position="343"/>
    </location>
</feature>
<gene>
    <name evidence="13" type="ORF">E2B99_10315</name>
</gene>
<keyword evidence="10 11" id="KW-0472">Membrane</keyword>
<dbReference type="Gene3D" id="3.40.50.720">
    <property type="entry name" value="NAD(P)-binding Rossmann-like Domain"/>
    <property type="match status" value="1"/>
</dbReference>
<dbReference type="RefSeq" id="WP_134244983.1">
    <property type="nucleotide sequence ID" value="NZ_SNTY01000047.1"/>
</dbReference>
<dbReference type="InterPro" id="IPR006153">
    <property type="entry name" value="Cation/H_exchanger_TM"/>
</dbReference>
<evidence type="ECO:0000256" key="2">
    <source>
        <dbReference type="ARBA" id="ARBA00005551"/>
    </source>
</evidence>
<evidence type="ECO:0000259" key="12">
    <source>
        <dbReference type="PROSITE" id="PS51201"/>
    </source>
</evidence>
<dbReference type="Pfam" id="PF00999">
    <property type="entry name" value="Na_H_Exchanger"/>
    <property type="match status" value="1"/>
</dbReference>
<feature type="transmembrane region" description="Helical" evidence="11">
    <location>
        <begin position="288"/>
        <end position="310"/>
    </location>
</feature>
<evidence type="ECO:0000256" key="8">
    <source>
        <dbReference type="ARBA" id="ARBA00022989"/>
    </source>
</evidence>
<feature type="transmembrane region" description="Helical" evidence="11">
    <location>
        <begin position="53"/>
        <end position="72"/>
    </location>
</feature>
<feature type="transmembrane region" description="Helical" evidence="11">
    <location>
        <begin position="211"/>
        <end position="229"/>
    </location>
</feature>
<reference evidence="13 14" key="1">
    <citation type="submission" date="2019-03" db="EMBL/GenBank/DDBJ databases">
        <title>Alkanindiges illinoisensis: a potential pathogenic isolated from ascites of a gastric cancer patient with abdominal metastasis.</title>
        <authorList>
            <person name="Hu X."/>
            <person name="Yang B."/>
            <person name="Yan X."/>
            <person name="Lin L."/>
            <person name="Zhao H."/>
            <person name="Zhou F."/>
            <person name="Su B."/>
            <person name="Chen J."/>
            <person name="Rui Y."/>
            <person name="Wang Q."/>
            <person name="Zheng L."/>
        </authorList>
    </citation>
    <scope>NUCLEOTIDE SEQUENCE [LARGE SCALE GENOMIC DNA]</scope>
    <source>
        <strain evidence="13 14">NFYY 23406</strain>
    </source>
</reference>
<keyword evidence="5" id="KW-0633">Potassium transport</keyword>
<feature type="transmembrane region" description="Helical" evidence="11">
    <location>
        <begin position="84"/>
        <end position="106"/>
    </location>
</feature>
<evidence type="ECO:0000256" key="9">
    <source>
        <dbReference type="ARBA" id="ARBA00023065"/>
    </source>
</evidence>
<keyword evidence="14" id="KW-1185">Reference proteome</keyword>
<dbReference type="GO" id="GO:0008324">
    <property type="term" value="F:monoatomic cation transmembrane transporter activity"/>
    <property type="evidence" value="ECO:0007669"/>
    <property type="project" value="InterPro"/>
</dbReference>
<dbReference type="InterPro" id="IPR036291">
    <property type="entry name" value="NAD(P)-bd_dom_sf"/>
</dbReference>
<evidence type="ECO:0000313" key="14">
    <source>
        <dbReference type="Proteomes" id="UP000297834"/>
    </source>
</evidence>
<feature type="transmembrane region" description="Helical" evidence="11">
    <location>
        <begin position="177"/>
        <end position="199"/>
    </location>
</feature>
<keyword evidence="6 11" id="KW-0812">Transmembrane</keyword>
<evidence type="ECO:0000256" key="1">
    <source>
        <dbReference type="ARBA" id="ARBA00004127"/>
    </source>
</evidence>
<dbReference type="PANTHER" id="PTHR46157:SF4">
    <property type="entry name" value="K(+) EFFLUX ANTIPORTER 3, CHLOROPLASTIC"/>
    <property type="match status" value="1"/>
</dbReference>
<feature type="transmembrane region" description="Helical" evidence="11">
    <location>
        <begin position="146"/>
        <end position="165"/>
    </location>
</feature>
<evidence type="ECO:0000256" key="11">
    <source>
        <dbReference type="SAM" id="Phobius"/>
    </source>
</evidence>
<dbReference type="Pfam" id="PF02254">
    <property type="entry name" value="TrkA_N"/>
    <property type="match status" value="1"/>
</dbReference>
<dbReference type="Proteomes" id="UP000297834">
    <property type="component" value="Unassembled WGS sequence"/>
</dbReference>
<evidence type="ECO:0000313" key="13">
    <source>
        <dbReference type="EMBL" id="TEU25072.1"/>
    </source>
</evidence>
<dbReference type="EMBL" id="SNTY01000047">
    <property type="protein sequence ID" value="TEU25072.1"/>
    <property type="molecule type" value="Genomic_DNA"/>
</dbReference>
<keyword evidence="3" id="KW-0813">Transport</keyword>
<evidence type="ECO:0000256" key="4">
    <source>
        <dbReference type="ARBA" id="ARBA00022449"/>
    </source>
</evidence>
<comment type="caution">
    <text evidence="13">The sequence shown here is derived from an EMBL/GenBank/DDBJ whole genome shotgun (WGS) entry which is preliminary data.</text>
</comment>
<dbReference type="Gene3D" id="1.20.1530.20">
    <property type="match status" value="1"/>
</dbReference>
<dbReference type="FunFam" id="3.40.50.720:FF:000036">
    <property type="entry name" value="Glutathione-regulated potassium-efflux system protein KefB"/>
    <property type="match status" value="1"/>
</dbReference>
<feature type="transmembrane region" description="Helical" evidence="11">
    <location>
        <begin position="355"/>
        <end position="374"/>
    </location>
</feature>
<accession>A0A4Y7XAH1</accession>
<dbReference type="GO" id="GO:0015297">
    <property type="term" value="F:antiporter activity"/>
    <property type="evidence" value="ECO:0007669"/>
    <property type="project" value="UniProtKB-KW"/>
</dbReference>
<keyword evidence="7" id="KW-0630">Potassium</keyword>
<dbReference type="SUPFAM" id="SSF51735">
    <property type="entry name" value="NAD(P)-binding Rossmann-fold domains"/>
    <property type="match status" value="1"/>
</dbReference>
<organism evidence="13 14">
    <name type="scientific">Alkanindiges illinoisensis</name>
    <dbReference type="NCBI Taxonomy" id="197183"/>
    <lineage>
        <taxon>Bacteria</taxon>
        <taxon>Pseudomonadati</taxon>
        <taxon>Pseudomonadota</taxon>
        <taxon>Gammaproteobacteria</taxon>
        <taxon>Moraxellales</taxon>
        <taxon>Moraxellaceae</taxon>
        <taxon>Alkanindiges</taxon>
    </lineage>
</organism>
<feature type="transmembrane region" description="Helical" evidence="11">
    <location>
        <begin position="263"/>
        <end position="282"/>
    </location>
</feature>